<dbReference type="GO" id="GO:0005634">
    <property type="term" value="C:nucleus"/>
    <property type="evidence" value="ECO:0007669"/>
    <property type="project" value="TreeGrafter"/>
</dbReference>
<organism evidence="3">
    <name type="scientific">Daphnia similis</name>
    <dbReference type="NCBI Taxonomy" id="35528"/>
    <lineage>
        <taxon>Eukaryota</taxon>
        <taxon>Metazoa</taxon>
        <taxon>Ecdysozoa</taxon>
        <taxon>Arthropoda</taxon>
        <taxon>Crustacea</taxon>
        <taxon>Branchiopoda</taxon>
        <taxon>Diplostraca</taxon>
        <taxon>Cladocera</taxon>
        <taxon>Anomopoda</taxon>
        <taxon>Daphniidae</taxon>
        <taxon>Daphnia</taxon>
        <taxon>Daphnia similis group</taxon>
    </lineage>
</organism>
<accession>A0A4Y7LQL8</accession>
<gene>
    <name evidence="3" type="primary">EOG090X0431</name>
</gene>
<proteinExistence type="evidence at transcript level"/>
<dbReference type="InterPro" id="IPR005062">
    <property type="entry name" value="SAC3/GANP/THP3_conserved"/>
</dbReference>
<dbReference type="InterPro" id="IPR045107">
    <property type="entry name" value="SAC3/GANP/THP3"/>
</dbReference>
<dbReference type="PANTHER" id="PTHR12436">
    <property type="entry name" value="80 KDA MCM3-ASSOCIATED PROTEIN"/>
    <property type="match status" value="1"/>
</dbReference>
<reference evidence="3" key="1">
    <citation type="submission" date="2018-08" db="EMBL/GenBank/DDBJ databases">
        <authorList>
            <person name="Cornetti L."/>
        </authorList>
    </citation>
    <scope>NUCLEOTIDE SEQUENCE</scope>
    <source>
        <strain evidence="3">CA-CBC-37</strain>
    </source>
</reference>
<name>A0A4Y7LQL8_9CRUS</name>
<feature type="region of interest" description="Disordered" evidence="1">
    <location>
        <begin position="450"/>
        <end position="476"/>
    </location>
</feature>
<protein>
    <submittedName>
        <fullName evidence="3">EOG090X0431</fullName>
    </submittedName>
</protein>
<feature type="compositionally biased region" description="Polar residues" evidence="1">
    <location>
        <begin position="223"/>
        <end position="246"/>
    </location>
</feature>
<dbReference type="AlphaFoldDB" id="A0A4Y7LQL8"/>
<feature type="compositionally biased region" description="Pro residues" evidence="1">
    <location>
        <begin position="172"/>
        <end position="202"/>
    </location>
</feature>
<dbReference type="Gene3D" id="1.25.40.990">
    <property type="match status" value="1"/>
</dbReference>
<feature type="compositionally biased region" description="Polar residues" evidence="1">
    <location>
        <begin position="159"/>
        <end position="169"/>
    </location>
</feature>
<dbReference type="Pfam" id="PF03399">
    <property type="entry name" value="SAC3_GANP"/>
    <property type="match status" value="1"/>
</dbReference>
<feature type="compositionally biased region" description="Low complexity" evidence="1">
    <location>
        <begin position="454"/>
        <end position="475"/>
    </location>
</feature>
<sequence length="851" mass="94344">MLNSKEERENSNDLMDYFNKGSLKICLKFERSQSSILCPYQAESFPYETSDEELSSGDSEEWSHDNGAINGFGFGDERAYGGWMEDIDVFRDVDVFFDDYDDEDDEDVEGNSFDDEDVWQFPYQVPHGQMTYYPYAYGYATPMQGQWIGQGTWNGNSYQMPPATSTAANASVPPPLPSLPPPLPPPPPPPAVTASYEPPPPGSIKFTIPSKGNKLQKPKQENKSPGTIQVPQYPTNPQVAASGQQDTRSKSPERVLAQAKISGMPVDWPPNLRHYVERCYANCQSRVDQDLVDLILRGKILSAQREKTVHTKDWDNEPLPNLSRVEINVPTSGAAGMKAGTSGFSVAPIKAGVTVGGSPAGGASGFRAIPNSGQNVSPFKTTSSGVEISAVKPVASDAPSLKNGKPTNLSNSSYKTGASILGISTLKASAKQNQISFQLKGQRKALYGAALRKSSSSSSSSSSSRSRSRSPTRSSAVGAIGKVGTVLGSGNRTVLGANWSSPDKLRKRQARFHVPKKIRLSTLGDSSLYREDFAGEEDWSNLLIVGTCCEVEKPFFRLTAAPDPSTVRPVPILRKALYKVKTFWIANRDYRSCCDQMKSIRQDLTVQGIRDSFTVEVYETHARLALEAADHEEFNQCQTQLKALHHELGGKNLQEFIAYRILYYIFTKSTMDLNTTMASLTLTEKSDECVAHALEVRSSWALANFRRFFRLYNHAPRMSAHLISWFADRERKLALKTLIKAYCRPGVQVFQVYHPPCSIIQFLPLLPFYRAYYARTDDKGELDYYSSQSVFHSELTNSREYMYDVIHAECAAIGSPPVSRSKGNATVVGDVGGDRLLWAVSQELFQIQYYY</sequence>
<evidence type="ECO:0000313" key="3">
    <source>
        <dbReference type="EMBL" id="SVE71600.1"/>
    </source>
</evidence>
<feature type="region of interest" description="Disordered" evidence="1">
    <location>
        <begin position="159"/>
        <end position="254"/>
    </location>
</feature>
<dbReference type="PANTHER" id="PTHR12436:SF4">
    <property type="entry name" value="LEUKOCYTE RECEPTOR CLUSTER MEMBER 8"/>
    <property type="match status" value="1"/>
</dbReference>
<feature type="domain" description="SAC3/GANP/THP3 conserved" evidence="2">
    <location>
        <begin position="560"/>
        <end position="744"/>
    </location>
</feature>
<evidence type="ECO:0000256" key="1">
    <source>
        <dbReference type="SAM" id="MobiDB-lite"/>
    </source>
</evidence>
<dbReference type="FunFam" id="1.25.40.990:FF:000010">
    <property type="entry name" value="Leukocyte receptor cluster member"/>
    <property type="match status" value="1"/>
</dbReference>
<evidence type="ECO:0000259" key="2">
    <source>
        <dbReference type="Pfam" id="PF03399"/>
    </source>
</evidence>
<dbReference type="EMBL" id="LR001981">
    <property type="protein sequence ID" value="SVE71600.1"/>
    <property type="molecule type" value="mRNA"/>
</dbReference>